<dbReference type="InterPro" id="IPR050250">
    <property type="entry name" value="Macrolide_Exporter_MacB"/>
</dbReference>
<keyword evidence="2" id="KW-1003">Cell membrane</keyword>
<evidence type="ECO:0000256" key="4">
    <source>
        <dbReference type="ARBA" id="ARBA00022989"/>
    </source>
</evidence>
<keyword evidence="5 6" id="KW-0472">Membrane</keyword>
<evidence type="ECO:0000313" key="8">
    <source>
        <dbReference type="EMBL" id="HIS31112.1"/>
    </source>
</evidence>
<gene>
    <name evidence="8" type="ORF">IAB44_06145</name>
</gene>
<accession>A0A9D1JJL8</accession>
<dbReference type="GO" id="GO:0022857">
    <property type="term" value="F:transmembrane transporter activity"/>
    <property type="evidence" value="ECO:0007669"/>
    <property type="project" value="TreeGrafter"/>
</dbReference>
<evidence type="ECO:0000256" key="3">
    <source>
        <dbReference type="ARBA" id="ARBA00022692"/>
    </source>
</evidence>
<dbReference type="GO" id="GO:0005886">
    <property type="term" value="C:plasma membrane"/>
    <property type="evidence" value="ECO:0007669"/>
    <property type="project" value="UniProtKB-SubCell"/>
</dbReference>
<comment type="subcellular location">
    <subcellularLocation>
        <location evidence="1">Cell membrane</location>
        <topology evidence="1">Multi-pass membrane protein</topology>
    </subcellularLocation>
</comment>
<feature type="transmembrane region" description="Helical" evidence="6">
    <location>
        <begin position="353"/>
        <end position="376"/>
    </location>
</feature>
<dbReference type="InterPro" id="IPR003838">
    <property type="entry name" value="ABC3_permease_C"/>
</dbReference>
<keyword evidence="4 6" id="KW-1133">Transmembrane helix</keyword>
<evidence type="ECO:0000256" key="1">
    <source>
        <dbReference type="ARBA" id="ARBA00004651"/>
    </source>
</evidence>
<reference evidence="8" key="2">
    <citation type="journal article" date="2021" name="PeerJ">
        <title>Extensive microbial diversity within the chicken gut microbiome revealed by metagenomics and culture.</title>
        <authorList>
            <person name="Gilroy R."/>
            <person name="Ravi A."/>
            <person name="Getino M."/>
            <person name="Pursley I."/>
            <person name="Horton D.L."/>
            <person name="Alikhan N.F."/>
            <person name="Baker D."/>
            <person name="Gharbi K."/>
            <person name="Hall N."/>
            <person name="Watson M."/>
            <person name="Adriaenssens E.M."/>
            <person name="Foster-Nyarko E."/>
            <person name="Jarju S."/>
            <person name="Secka A."/>
            <person name="Antonio M."/>
            <person name="Oren A."/>
            <person name="Chaudhuri R.R."/>
            <person name="La Ragione R."/>
            <person name="Hildebrand F."/>
            <person name="Pallen M.J."/>
        </authorList>
    </citation>
    <scope>NUCLEOTIDE SEQUENCE</scope>
    <source>
        <strain evidence="8">CHK190-19873</strain>
    </source>
</reference>
<dbReference type="EMBL" id="DVIQ01000028">
    <property type="protein sequence ID" value="HIS31112.1"/>
    <property type="molecule type" value="Genomic_DNA"/>
</dbReference>
<dbReference type="PANTHER" id="PTHR30572">
    <property type="entry name" value="MEMBRANE COMPONENT OF TRANSPORTER-RELATED"/>
    <property type="match status" value="1"/>
</dbReference>
<dbReference type="Pfam" id="PF02687">
    <property type="entry name" value="FtsX"/>
    <property type="match status" value="1"/>
</dbReference>
<keyword evidence="3 6" id="KW-0812">Transmembrane</keyword>
<proteinExistence type="predicted"/>
<name>A0A9D1JJL8_9FIRM</name>
<protein>
    <submittedName>
        <fullName evidence="8">ABC transporter permease</fullName>
    </submittedName>
</protein>
<feature type="transmembrane region" description="Helical" evidence="6">
    <location>
        <begin position="291"/>
        <end position="312"/>
    </location>
</feature>
<evidence type="ECO:0000259" key="7">
    <source>
        <dbReference type="Pfam" id="PF02687"/>
    </source>
</evidence>
<dbReference type="PANTHER" id="PTHR30572:SF9">
    <property type="entry name" value="ABC TRANSPORTER PERMEASE PROTEIN"/>
    <property type="match status" value="1"/>
</dbReference>
<feature type="transmembrane region" description="Helical" evidence="6">
    <location>
        <begin position="243"/>
        <end position="265"/>
    </location>
</feature>
<evidence type="ECO:0000256" key="6">
    <source>
        <dbReference type="SAM" id="Phobius"/>
    </source>
</evidence>
<feature type="domain" description="ABC3 transporter permease C-terminal" evidence="7">
    <location>
        <begin position="246"/>
        <end position="373"/>
    </location>
</feature>
<evidence type="ECO:0000256" key="2">
    <source>
        <dbReference type="ARBA" id="ARBA00022475"/>
    </source>
</evidence>
<organism evidence="8 9">
    <name type="scientific">Candidatus Limivivens intestinipullorum</name>
    <dbReference type="NCBI Taxonomy" id="2840858"/>
    <lineage>
        <taxon>Bacteria</taxon>
        <taxon>Bacillati</taxon>
        <taxon>Bacillota</taxon>
        <taxon>Clostridia</taxon>
        <taxon>Lachnospirales</taxon>
        <taxon>Lachnospiraceae</taxon>
        <taxon>Lachnospiraceae incertae sedis</taxon>
        <taxon>Candidatus Limivivens</taxon>
    </lineage>
</organism>
<dbReference type="Proteomes" id="UP000823935">
    <property type="component" value="Unassembled WGS sequence"/>
</dbReference>
<reference evidence="8" key="1">
    <citation type="submission" date="2020-10" db="EMBL/GenBank/DDBJ databases">
        <authorList>
            <person name="Gilroy R."/>
        </authorList>
    </citation>
    <scope>NUCLEOTIDE SEQUENCE</scope>
    <source>
        <strain evidence="8">CHK190-19873</strain>
    </source>
</reference>
<evidence type="ECO:0000313" key="9">
    <source>
        <dbReference type="Proteomes" id="UP000823935"/>
    </source>
</evidence>
<comment type="caution">
    <text evidence="8">The sequence shown here is derived from an EMBL/GenBank/DDBJ whole genome shotgun (WGS) entry which is preliminary data.</text>
</comment>
<dbReference type="AlphaFoldDB" id="A0A9D1JJL8"/>
<evidence type="ECO:0000256" key="5">
    <source>
        <dbReference type="ARBA" id="ARBA00023136"/>
    </source>
</evidence>
<sequence length="386" mass="41493">MIFEGGAVSEGATPTISQKSIDEIVDAAGGQVKAYNTEHYGYAKSEQLHFLPGTGDSEASNMGQVTAVRDSQLTDVFLNEECTLISGRHIRPEDENKILISEELAAENNLKVGDILTLTHAGLDQQDDGTYIDTIPEKTAFVEAEIVGIFQADGADDGMDAPTAGKAVNHIYSDSHLLVNLQEQQAGVFEGEIAFYIADPLELDTLLDRVEAIQSIDWDNHILKENDFQYEQIAGQLQNLQNLAVALIALAVALGIVILMLILMVQIRGRIREAGIYLSVGKPKMEIIGQFAWEAWGLLIAGFLSAFLLWLFCSDQVNGLLFGTLAQGTGTAALQTGGGGVNYLQPDLLHSGALLAGELAAVLLTVLVASGAILRLKPKEILTKMS</sequence>